<name>A0A0E9XA19_ANGAN</name>
<evidence type="ECO:0000313" key="1">
    <source>
        <dbReference type="EMBL" id="JAH99607.1"/>
    </source>
</evidence>
<organism evidence="1">
    <name type="scientific">Anguilla anguilla</name>
    <name type="common">European freshwater eel</name>
    <name type="synonym">Muraena anguilla</name>
    <dbReference type="NCBI Taxonomy" id="7936"/>
    <lineage>
        <taxon>Eukaryota</taxon>
        <taxon>Metazoa</taxon>
        <taxon>Chordata</taxon>
        <taxon>Craniata</taxon>
        <taxon>Vertebrata</taxon>
        <taxon>Euteleostomi</taxon>
        <taxon>Actinopterygii</taxon>
        <taxon>Neopterygii</taxon>
        <taxon>Teleostei</taxon>
        <taxon>Anguilliformes</taxon>
        <taxon>Anguillidae</taxon>
        <taxon>Anguilla</taxon>
    </lineage>
</organism>
<reference evidence="1" key="1">
    <citation type="submission" date="2014-11" db="EMBL/GenBank/DDBJ databases">
        <authorList>
            <person name="Amaro Gonzalez C."/>
        </authorList>
    </citation>
    <scope>NUCLEOTIDE SEQUENCE</scope>
</reference>
<accession>A0A0E9XA19</accession>
<dbReference type="EMBL" id="GBXM01008970">
    <property type="protein sequence ID" value="JAH99607.1"/>
    <property type="molecule type" value="Transcribed_RNA"/>
</dbReference>
<proteinExistence type="predicted"/>
<protein>
    <submittedName>
        <fullName evidence="1">Uncharacterized protein</fullName>
    </submittedName>
</protein>
<dbReference type="AlphaFoldDB" id="A0A0E9XA19"/>
<sequence>MTLAMLRSSGLSSSVKNVRAFPLCPALPVLPMR</sequence>
<reference evidence="1" key="2">
    <citation type="journal article" date="2015" name="Fish Shellfish Immunol.">
        <title>Early steps in the European eel (Anguilla anguilla)-Vibrio vulnificus interaction in the gills: Role of the RtxA13 toxin.</title>
        <authorList>
            <person name="Callol A."/>
            <person name="Pajuelo D."/>
            <person name="Ebbesson L."/>
            <person name="Teles M."/>
            <person name="MacKenzie S."/>
            <person name="Amaro C."/>
        </authorList>
    </citation>
    <scope>NUCLEOTIDE SEQUENCE</scope>
</reference>